<protein>
    <submittedName>
        <fullName evidence="2">1634_t:CDS:1</fullName>
    </submittedName>
</protein>
<evidence type="ECO:0000313" key="3">
    <source>
        <dbReference type="Proteomes" id="UP000789706"/>
    </source>
</evidence>
<name>A0A9N9H0C6_9GLOM</name>
<organism evidence="2 3">
    <name type="scientific">Diversispora eburnea</name>
    <dbReference type="NCBI Taxonomy" id="1213867"/>
    <lineage>
        <taxon>Eukaryota</taxon>
        <taxon>Fungi</taxon>
        <taxon>Fungi incertae sedis</taxon>
        <taxon>Mucoromycota</taxon>
        <taxon>Glomeromycotina</taxon>
        <taxon>Glomeromycetes</taxon>
        <taxon>Diversisporales</taxon>
        <taxon>Diversisporaceae</taxon>
        <taxon>Diversispora</taxon>
    </lineage>
</organism>
<feature type="non-terminal residue" evidence="2">
    <location>
        <position position="1"/>
    </location>
</feature>
<feature type="coiled-coil region" evidence="1">
    <location>
        <begin position="60"/>
        <end position="87"/>
    </location>
</feature>
<reference evidence="2" key="1">
    <citation type="submission" date="2021-06" db="EMBL/GenBank/DDBJ databases">
        <authorList>
            <person name="Kallberg Y."/>
            <person name="Tangrot J."/>
            <person name="Rosling A."/>
        </authorList>
    </citation>
    <scope>NUCLEOTIDE SEQUENCE</scope>
    <source>
        <strain evidence="2">AZ414A</strain>
    </source>
</reference>
<accession>A0A9N9H0C6</accession>
<dbReference type="AlphaFoldDB" id="A0A9N9H0C6"/>
<comment type="caution">
    <text evidence="2">The sequence shown here is derived from an EMBL/GenBank/DDBJ whole genome shotgun (WGS) entry which is preliminary data.</text>
</comment>
<dbReference type="EMBL" id="CAJVPK010005874">
    <property type="protein sequence ID" value="CAG8647381.1"/>
    <property type="molecule type" value="Genomic_DNA"/>
</dbReference>
<dbReference type="OrthoDB" id="2428425at2759"/>
<keyword evidence="1" id="KW-0175">Coiled coil</keyword>
<gene>
    <name evidence="2" type="ORF">DEBURN_LOCUS11357</name>
</gene>
<evidence type="ECO:0000256" key="1">
    <source>
        <dbReference type="SAM" id="Coils"/>
    </source>
</evidence>
<sequence>LEYHNIYKPVHKKIYWFTENEYNYTYDLDKEDKLKNISSEIEDIIKYLKMIKDYIPSILYAEFRKDIINLTNNYQSLEDEIQNILDYLCEPSFYDK</sequence>
<dbReference type="Proteomes" id="UP000789706">
    <property type="component" value="Unassembled WGS sequence"/>
</dbReference>
<evidence type="ECO:0000313" key="2">
    <source>
        <dbReference type="EMBL" id="CAG8647381.1"/>
    </source>
</evidence>
<proteinExistence type="predicted"/>
<keyword evidence="3" id="KW-1185">Reference proteome</keyword>